<evidence type="ECO:0000256" key="17">
    <source>
        <dbReference type="ARBA" id="ARBA00023012"/>
    </source>
</evidence>
<dbReference type="Gene3D" id="3.30.565.10">
    <property type="entry name" value="Histidine kinase-like ATPase, C-terminal domain"/>
    <property type="match status" value="1"/>
</dbReference>
<comment type="cofactor">
    <cofactor evidence="2">
        <name>Mn(2+)</name>
        <dbReference type="ChEBI" id="CHEBI:29035"/>
    </cofactor>
</comment>
<dbReference type="Gene3D" id="1.10.287.130">
    <property type="match status" value="1"/>
</dbReference>
<evidence type="ECO:0000256" key="16">
    <source>
        <dbReference type="ARBA" id="ARBA00022989"/>
    </source>
</evidence>
<evidence type="ECO:0000256" key="4">
    <source>
        <dbReference type="ARBA" id="ARBA00004651"/>
    </source>
</evidence>
<dbReference type="InterPro" id="IPR003594">
    <property type="entry name" value="HATPase_dom"/>
</dbReference>
<dbReference type="PANTHER" id="PTHR44936:SF9">
    <property type="entry name" value="SENSOR PROTEIN CREC"/>
    <property type="match status" value="1"/>
</dbReference>
<feature type="transmembrane region" description="Helical" evidence="24">
    <location>
        <begin position="721"/>
        <end position="738"/>
    </location>
</feature>
<dbReference type="SUPFAM" id="SSF158472">
    <property type="entry name" value="HAMP domain-like"/>
    <property type="match status" value="1"/>
</dbReference>
<dbReference type="GO" id="GO:0005886">
    <property type="term" value="C:plasma membrane"/>
    <property type="evidence" value="ECO:0007669"/>
    <property type="project" value="UniProtKB-SubCell"/>
</dbReference>
<comment type="subcellular location">
    <subcellularLocation>
        <location evidence="4">Cell membrane</location>
        <topology evidence="4">Multi-pass membrane protein</topology>
    </subcellularLocation>
</comment>
<keyword evidence="10" id="KW-0547">Nucleotide-binding</keyword>
<evidence type="ECO:0000256" key="21">
    <source>
        <dbReference type="ARBA" id="ARBA00040454"/>
    </source>
</evidence>
<keyword evidence="18" id="KW-0346">Stress response</keyword>
<dbReference type="PROSITE" id="PS50885">
    <property type="entry name" value="HAMP"/>
    <property type="match status" value="1"/>
</dbReference>
<evidence type="ECO:0000256" key="15">
    <source>
        <dbReference type="ARBA" id="ARBA00022912"/>
    </source>
</evidence>
<feature type="transmembrane region" description="Helical" evidence="24">
    <location>
        <begin position="43"/>
        <end position="62"/>
    </location>
</feature>
<keyword evidence="11 27" id="KW-0418">Kinase</keyword>
<dbReference type="Pfam" id="PF02518">
    <property type="entry name" value="HATPase_c"/>
    <property type="match status" value="1"/>
</dbReference>
<evidence type="ECO:0000256" key="9">
    <source>
        <dbReference type="ARBA" id="ARBA00022692"/>
    </source>
</evidence>
<dbReference type="AlphaFoldDB" id="A0A560WCR4"/>
<keyword evidence="12" id="KW-0378">Hydrolase</keyword>
<accession>A0A560WCR4</accession>
<keyword evidence="28" id="KW-1185">Reference proteome</keyword>
<evidence type="ECO:0000256" key="2">
    <source>
        <dbReference type="ARBA" id="ARBA00001936"/>
    </source>
</evidence>
<dbReference type="InterPro" id="IPR036097">
    <property type="entry name" value="HisK_dim/P_sf"/>
</dbReference>
<evidence type="ECO:0000259" key="26">
    <source>
        <dbReference type="PROSITE" id="PS50885"/>
    </source>
</evidence>
<dbReference type="SUPFAM" id="SSF47384">
    <property type="entry name" value="Homodimeric domain of signal transducing histidine kinase"/>
    <property type="match status" value="1"/>
</dbReference>
<keyword evidence="15" id="KW-0904">Protein phosphatase</keyword>
<feature type="transmembrane region" description="Helical" evidence="24">
    <location>
        <begin position="391"/>
        <end position="407"/>
    </location>
</feature>
<feature type="region of interest" description="Disordered" evidence="23">
    <location>
        <begin position="324"/>
        <end position="384"/>
    </location>
</feature>
<proteinExistence type="predicted"/>
<dbReference type="Gene3D" id="6.10.340.10">
    <property type="match status" value="1"/>
</dbReference>
<evidence type="ECO:0000256" key="1">
    <source>
        <dbReference type="ARBA" id="ARBA00000085"/>
    </source>
</evidence>
<keyword evidence="24" id="KW-0472">Membrane</keyword>
<feature type="domain" description="HAMP" evidence="26">
    <location>
        <begin position="63"/>
        <end position="115"/>
    </location>
</feature>
<dbReference type="InterPro" id="IPR003660">
    <property type="entry name" value="HAMP_dom"/>
</dbReference>
<keyword evidence="19" id="KW-0843">Virulence</keyword>
<dbReference type="SMART" id="SM00387">
    <property type="entry name" value="HATPase_c"/>
    <property type="match status" value="1"/>
</dbReference>
<dbReference type="SUPFAM" id="SSF55874">
    <property type="entry name" value="ATPase domain of HSP90 chaperone/DNA topoisomerase II/histidine kinase"/>
    <property type="match status" value="1"/>
</dbReference>
<dbReference type="OrthoDB" id="9757990at2"/>
<comment type="catalytic activity">
    <reaction evidence="1">
        <text>ATP + protein L-histidine = ADP + protein N-phospho-L-histidine.</text>
        <dbReference type="EC" id="2.7.13.3"/>
    </reaction>
</comment>
<reference evidence="27 28" key="1">
    <citation type="submission" date="2019-06" db="EMBL/GenBank/DDBJ databases">
        <title>Sequencing the genomes of 1000 actinobacteria strains.</title>
        <authorList>
            <person name="Klenk H.-P."/>
        </authorList>
    </citation>
    <scope>NUCLEOTIDE SEQUENCE [LARGE SCALE GENOMIC DNA]</scope>
    <source>
        <strain evidence="27 28">DSM 18935</strain>
    </source>
</reference>
<dbReference type="Pfam" id="PF00672">
    <property type="entry name" value="HAMP"/>
    <property type="match status" value="1"/>
</dbReference>
<evidence type="ECO:0000256" key="24">
    <source>
        <dbReference type="SAM" id="Phobius"/>
    </source>
</evidence>
<feature type="compositionally biased region" description="Polar residues" evidence="23">
    <location>
        <begin position="350"/>
        <end position="359"/>
    </location>
</feature>
<evidence type="ECO:0000313" key="27">
    <source>
        <dbReference type="EMBL" id="TWD15471.1"/>
    </source>
</evidence>
<evidence type="ECO:0000256" key="22">
    <source>
        <dbReference type="ARBA" id="ARBA00041776"/>
    </source>
</evidence>
<dbReference type="InterPro" id="IPR050980">
    <property type="entry name" value="2C_sensor_his_kinase"/>
</dbReference>
<feature type="transmembrane region" description="Helical" evidence="24">
    <location>
        <begin position="437"/>
        <end position="454"/>
    </location>
</feature>
<evidence type="ECO:0000256" key="20">
    <source>
        <dbReference type="ARBA" id="ARBA00023211"/>
    </source>
</evidence>
<keyword evidence="9 24" id="KW-0812">Transmembrane</keyword>
<dbReference type="CDD" id="cd06225">
    <property type="entry name" value="HAMP"/>
    <property type="match status" value="1"/>
</dbReference>
<evidence type="ECO:0000256" key="5">
    <source>
        <dbReference type="ARBA" id="ARBA00012438"/>
    </source>
</evidence>
<keyword evidence="20" id="KW-0464">Manganese</keyword>
<dbReference type="PRINTS" id="PR00344">
    <property type="entry name" value="BCTRLSENSOR"/>
</dbReference>
<evidence type="ECO:0000256" key="13">
    <source>
        <dbReference type="ARBA" id="ARBA00022840"/>
    </source>
</evidence>
<dbReference type="Pfam" id="PF13687">
    <property type="entry name" value="DUF4153"/>
    <property type="match status" value="1"/>
</dbReference>
<evidence type="ECO:0000256" key="12">
    <source>
        <dbReference type="ARBA" id="ARBA00022801"/>
    </source>
</evidence>
<dbReference type="CDD" id="cd00075">
    <property type="entry name" value="HATPase"/>
    <property type="match status" value="1"/>
</dbReference>
<evidence type="ECO:0000256" key="23">
    <source>
        <dbReference type="SAM" id="MobiDB-lite"/>
    </source>
</evidence>
<feature type="transmembrane region" description="Helical" evidence="24">
    <location>
        <begin position="682"/>
        <end position="701"/>
    </location>
</feature>
<dbReference type="SMART" id="SM00304">
    <property type="entry name" value="HAMP"/>
    <property type="match status" value="1"/>
</dbReference>
<feature type="transmembrane region" description="Helical" evidence="24">
    <location>
        <begin position="466"/>
        <end position="497"/>
    </location>
</feature>
<dbReference type="SMART" id="SM00388">
    <property type="entry name" value="HisKA"/>
    <property type="match status" value="1"/>
</dbReference>
<dbReference type="InterPro" id="IPR003661">
    <property type="entry name" value="HisK_dim/P_dom"/>
</dbReference>
<evidence type="ECO:0000313" key="28">
    <source>
        <dbReference type="Proteomes" id="UP000315628"/>
    </source>
</evidence>
<feature type="transmembrane region" description="Helical" evidence="24">
    <location>
        <begin position="606"/>
        <end position="628"/>
    </location>
</feature>
<evidence type="ECO:0000256" key="14">
    <source>
        <dbReference type="ARBA" id="ARBA00022842"/>
    </source>
</evidence>
<keyword evidence="17" id="KW-0902">Two-component regulatory system</keyword>
<evidence type="ECO:0000256" key="6">
    <source>
        <dbReference type="ARBA" id="ARBA00022475"/>
    </source>
</evidence>
<gene>
    <name evidence="27" type="ORF">FB557_0981</name>
</gene>
<dbReference type="GO" id="GO:0005524">
    <property type="term" value="F:ATP binding"/>
    <property type="evidence" value="ECO:0007669"/>
    <property type="project" value="UniProtKB-KW"/>
</dbReference>
<evidence type="ECO:0000256" key="8">
    <source>
        <dbReference type="ARBA" id="ARBA00022679"/>
    </source>
</evidence>
<keyword evidence="13" id="KW-0067">ATP-binding</keyword>
<feature type="region of interest" description="Disordered" evidence="23">
    <location>
        <begin position="266"/>
        <end position="293"/>
    </location>
</feature>
<dbReference type="InterPro" id="IPR025291">
    <property type="entry name" value="DUF4153"/>
</dbReference>
<evidence type="ECO:0000256" key="19">
    <source>
        <dbReference type="ARBA" id="ARBA00023026"/>
    </source>
</evidence>
<dbReference type="RefSeq" id="WP_144856200.1">
    <property type="nucleotide sequence ID" value="NZ_BAAAYT010000007.1"/>
</dbReference>
<dbReference type="InterPro" id="IPR004358">
    <property type="entry name" value="Sig_transdc_His_kin-like_C"/>
</dbReference>
<dbReference type="CDD" id="cd00082">
    <property type="entry name" value="HisKA"/>
    <property type="match status" value="1"/>
</dbReference>
<evidence type="ECO:0000259" key="25">
    <source>
        <dbReference type="PROSITE" id="PS50109"/>
    </source>
</evidence>
<feature type="domain" description="Histidine kinase" evidence="25">
    <location>
        <begin position="123"/>
        <end position="335"/>
    </location>
</feature>
<feature type="transmembrane region" description="Helical" evidence="24">
    <location>
        <begin position="559"/>
        <end position="581"/>
    </location>
</feature>
<comment type="cofactor">
    <cofactor evidence="3">
        <name>Mg(2+)</name>
        <dbReference type="ChEBI" id="CHEBI:18420"/>
    </cofactor>
</comment>
<dbReference type="GO" id="GO:0004721">
    <property type="term" value="F:phosphoprotein phosphatase activity"/>
    <property type="evidence" value="ECO:0007669"/>
    <property type="project" value="UniProtKB-KW"/>
</dbReference>
<sequence>MSAQAPLSSAFGSIKTRLAVLVGVSVLLAAVVGAVGTSAGVPLWLAVPATVALALVVTRWLATGITAPLREMTRATRAMSDGRYEIALETTRQDEVGELARSFTAMAGEIRAAEEHRRRLVATVAHELRTPLAGQQALLENLVDGVIAPGDDALQRALAQSERLGALVGDLLDLSRSDQSRVPLTPGRVVVAELLESAKGEAALLGREVSIEVSVEPVDLTVIADRARLAQVVANLLDNAVRHSPVGGIVEVAASTAGSEHWRLTITDEGPGLPPSDADRLTRRFGSGPDSSGGTGLGLAIAGWAASLHGGSIDALPAPGAGGGARLQVTLPTHPGPDGAVLHQPEEIPMSTTELTTPSPDDVERASDEIGSPPRLSQLWPERDSRPQPRALLAAAGVGLLAALLIPGHPAGLGLFLVLLAGGVTLWLLSPRRVHPWSLLSAALAVPLALSPILRADFGMAVPAVLAAGVLAAVACTGARTLTGMAASVVAWVAAGLRGLPLLDRTLRALGRRSGAWSVLRAAALSMVLLIVFGGLLASSDAVLGSWLSALTPQVSDDVVVRIFTLVFFAGVTLCGAYLAINPPTVDGLALSSRTRRRVPFTEWQVPMLVVLATFVAWLAAQAASLIGGHDYVLRTTGVTYAESARQGFGQLVLVTLATIALVSAVRTWGSAQTAAHRRWRTGLCAALCLLALLVVGSALHRMALYQEAYGWTVLRVGADLLELSFGVVLLALLVSLVTGSGRWVGRVTLVAAASAAMVFSVGNVSAFVAERNIARFEATGQIDSEYLASLGADAAPTVVGSSLPEQVKQCALARVGEQSTTWTAWNLGRERARAVSAPYLGAPDACPAGERWR</sequence>
<dbReference type="InterPro" id="IPR036890">
    <property type="entry name" value="HATPase_C_sf"/>
</dbReference>
<feature type="transmembrane region" description="Helical" evidence="24">
    <location>
        <begin position="413"/>
        <end position="430"/>
    </location>
</feature>
<dbReference type="InterPro" id="IPR005467">
    <property type="entry name" value="His_kinase_dom"/>
</dbReference>
<feature type="transmembrane region" description="Helical" evidence="24">
    <location>
        <begin position="648"/>
        <end position="670"/>
    </location>
</feature>
<dbReference type="Pfam" id="PF00512">
    <property type="entry name" value="HisKA"/>
    <property type="match status" value="1"/>
</dbReference>
<comment type="caution">
    <text evidence="27">The sequence shown here is derived from an EMBL/GenBank/DDBJ whole genome shotgun (WGS) entry which is preliminary data.</text>
</comment>
<dbReference type="Proteomes" id="UP000315628">
    <property type="component" value="Unassembled WGS sequence"/>
</dbReference>
<organism evidence="27 28">
    <name type="scientific">Marihabitans asiaticum</name>
    <dbReference type="NCBI Taxonomy" id="415218"/>
    <lineage>
        <taxon>Bacteria</taxon>
        <taxon>Bacillati</taxon>
        <taxon>Actinomycetota</taxon>
        <taxon>Actinomycetes</taxon>
        <taxon>Micrococcales</taxon>
        <taxon>Intrasporangiaceae</taxon>
        <taxon>Marihabitans</taxon>
    </lineage>
</organism>
<keyword evidence="8" id="KW-0808">Transferase</keyword>
<evidence type="ECO:0000256" key="3">
    <source>
        <dbReference type="ARBA" id="ARBA00001946"/>
    </source>
</evidence>
<dbReference type="PROSITE" id="PS50109">
    <property type="entry name" value="HIS_KIN"/>
    <property type="match status" value="1"/>
</dbReference>
<feature type="transmembrane region" description="Helical" evidence="24">
    <location>
        <begin position="750"/>
        <end position="770"/>
    </location>
</feature>
<feature type="transmembrane region" description="Helical" evidence="24">
    <location>
        <begin position="518"/>
        <end position="539"/>
    </location>
</feature>
<keyword evidence="16 24" id="KW-1133">Transmembrane helix</keyword>
<dbReference type="GO" id="GO:0000155">
    <property type="term" value="F:phosphorelay sensor kinase activity"/>
    <property type="evidence" value="ECO:0007669"/>
    <property type="project" value="InterPro"/>
</dbReference>
<keyword evidence="14" id="KW-0460">Magnesium</keyword>
<evidence type="ECO:0000256" key="7">
    <source>
        <dbReference type="ARBA" id="ARBA00022553"/>
    </source>
</evidence>
<evidence type="ECO:0000256" key="18">
    <source>
        <dbReference type="ARBA" id="ARBA00023016"/>
    </source>
</evidence>
<evidence type="ECO:0000256" key="10">
    <source>
        <dbReference type="ARBA" id="ARBA00022741"/>
    </source>
</evidence>
<dbReference type="EMBL" id="VIUW01000002">
    <property type="protein sequence ID" value="TWD15471.1"/>
    <property type="molecule type" value="Genomic_DNA"/>
</dbReference>
<dbReference type="EC" id="2.7.13.3" evidence="5"/>
<protein>
    <recommendedName>
        <fullName evidence="21">Signal transduction histidine-protein kinase/phosphatase MprB</fullName>
        <ecNumber evidence="5">2.7.13.3</ecNumber>
    </recommendedName>
    <alternativeName>
        <fullName evidence="22">Mycobacterial persistence regulator B</fullName>
    </alternativeName>
</protein>
<evidence type="ECO:0000256" key="11">
    <source>
        <dbReference type="ARBA" id="ARBA00022777"/>
    </source>
</evidence>
<keyword evidence="6" id="KW-1003">Cell membrane</keyword>
<keyword evidence="7" id="KW-0597">Phosphoprotein</keyword>
<name>A0A560WCR4_9MICO</name>
<dbReference type="PANTHER" id="PTHR44936">
    <property type="entry name" value="SENSOR PROTEIN CREC"/>
    <property type="match status" value="1"/>
</dbReference>